<evidence type="ECO:0000256" key="4">
    <source>
        <dbReference type="ARBA" id="ARBA00029737"/>
    </source>
</evidence>
<evidence type="ECO:0000256" key="8">
    <source>
        <dbReference type="ARBA" id="ARBA00064185"/>
    </source>
</evidence>
<dbReference type="GO" id="GO:0061630">
    <property type="term" value="F:ubiquitin protein ligase activity"/>
    <property type="evidence" value="ECO:0007669"/>
    <property type="project" value="UniProtKB-EC"/>
</dbReference>
<dbReference type="InterPro" id="IPR019193">
    <property type="entry name" value="UBQ-conj_enz_E2-bd_prot"/>
</dbReference>
<gene>
    <name evidence="9" type="primary">Ube3d-L</name>
    <name evidence="9" type="ORF">Hamer_G016096</name>
</gene>
<dbReference type="PANTHER" id="PTHR31531:SF2">
    <property type="entry name" value="E3 UBIQUITIN-PROTEIN LIGASE E3D"/>
    <property type="match status" value="1"/>
</dbReference>
<dbReference type="Proteomes" id="UP000747542">
    <property type="component" value="Unassembled WGS sequence"/>
</dbReference>
<sequence>MPQVLFEVLPNILACNMYITLPPGAGYYQKMLVSKSDCTIELQDGETFVIKIPKGSYLVPNSATGIIQKENIITARAAISEMTSLISTLSGDILSTNITSSMDTELSSSMSDSLVSAHCKQCLKHLCTNIKFRRVLPLPSVDWDQASEGWFCHLHAEDGHKLKPASLQPEHDECFYTELFFLIHPRMMDFINAEHNGCTISCSGCKMILGEKTSQSIKLWAQNLSWLQDDGKIIYDRSISEILLSLFHNIDRDNFGVNCRLVLQPLTMAKKYLYMVTMNTNQKLLVSDVPQCVSSETILKKSNKEKEGSQVNGAPTKKLRVASEKEICLKKVYAIKLLYLVKEDEDEQTGEWVDDVNVHIIPCSNSFFQEVKCILENSSHCLPDNIRAIENMSLGYIIK</sequence>
<evidence type="ECO:0000256" key="7">
    <source>
        <dbReference type="ARBA" id="ARBA00053831"/>
    </source>
</evidence>
<evidence type="ECO:0000313" key="9">
    <source>
        <dbReference type="EMBL" id="KAG7170293.1"/>
    </source>
</evidence>
<dbReference type="EC" id="2.3.2.26" evidence="2"/>
<dbReference type="OrthoDB" id="10264956at2759"/>
<accession>A0A8J5KF55</accession>
<dbReference type="GO" id="GO:0005634">
    <property type="term" value="C:nucleus"/>
    <property type="evidence" value="ECO:0007669"/>
    <property type="project" value="TreeGrafter"/>
</dbReference>
<evidence type="ECO:0000256" key="5">
    <source>
        <dbReference type="ARBA" id="ARBA00032234"/>
    </source>
</evidence>
<protein>
    <recommendedName>
        <fullName evidence="3">E3 ubiquitin-protein ligase E3D</fullName>
        <ecNumber evidence="2">2.3.2.26</ecNumber>
    </recommendedName>
    <alternativeName>
        <fullName evidence="6">HECT-type E3 ubiquitin transferase E3D</fullName>
    </alternativeName>
    <alternativeName>
        <fullName evidence="5">UbcH10-binding protein with a HECT-like domain</fullName>
    </alternativeName>
    <alternativeName>
        <fullName evidence="4">Ubiquitin-conjugating enzyme E2C-binding protein</fullName>
    </alternativeName>
</protein>
<dbReference type="GO" id="GO:0051865">
    <property type="term" value="P:protein autoubiquitination"/>
    <property type="evidence" value="ECO:0007669"/>
    <property type="project" value="TreeGrafter"/>
</dbReference>
<evidence type="ECO:0000313" key="10">
    <source>
        <dbReference type="Proteomes" id="UP000747542"/>
    </source>
</evidence>
<dbReference type="GO" id="GO:0030332">
    <property type="term" value="F:cyclin binding"/>
    <property type="evidence" value="ECO:0007669"/>
    <property type="project" value="TreeGrafter"/>
</dbReference>
<evidence type="ECO:0000256" key="1">
    <source>
        <dbReference type="ARBA" id="ARBA00000885"/>
    </source>
</evidence>
<dbReference type="EMBL" id="JAHLQT010014436">
    <property type="protein sequence ID" value="KAG7170293.1"/>
    <property type="molecule type" value="Genomic_DNA"/>
</dbReference>
<organism evidence="9 10">
    <name type="scientific">Homarus americanus</name>
    <name type="common">American lobster</name>
    <dbReference type="NCBI Taxonomy" id="6706"/>
    <lineage>
        <taxon>Eukaryota</taxon>
        <taxon>Metazoa</taxon>
        <taxon>Ecdysozoa</taxon>
        <taxon>Arthropoda</taxon>
        <taxon>Crustacea</taxon>
        <taxon>Multicrustacea</taxon>
        <taxon>Malacostraca</taxon>
        <taxon>Eumalacostraca</taxon>
        <taxon>Eucarida</taxon>
        <taxon>Decapoda</taxon>
        <taxon>Pleocyemata</taxon>
        <taxon>Astacidea</taxon>
        <taxon>Nephropoidea</taxon>
        <taxon>Nephropidae</taxon>
        <taxon>Homarus</taxon>
    </lineage>
</organism>
<comment type="caution">
    <text evidence="9">The sequence shown here is derived from an EMBL/GenBank/DDBJ whole genome shotgun (WGS) entry which is preliminary data.</text>
</comment>
<evidence type="ECO:0000256" key="3">
    <source>
        <dbReference type="ARBA" id="ARBA00013646"/>
    </source>
</evidence>
<proteinExistence type="predicted"/>
<name>A0A8J5KF55_HOMAM</name>
<dbReference type="GO" id="GO:0000209">
    <property type="term" value="P:protein polyubiquitination"/>
    <property type="evidence" value="ECO:0007669"/>
    <property type="project" value="TreeGrafter"/>
</dbReference>
<keyword evidence="10" id="KW-1185">Reference proteome</keyword>
<dbReference type="GO" id="GO:0031624">
    <property type="term" value="F:ubiquitin conjugating enzyme binding"/>
    <property type="evidence" value="ECO:0007669"/>
    <property type="project" value="TreeGrafter"/>
</dbReference>
<evidence type="ECO:0000256" key="6">
    <source>
        <dbReference type="ARBA" id="ARBA00032298"/>
    </source>
</evidence>
<comment type="catalytic activity">
    <reaction evidence="1">
        <text>S-ubiquitinyl-[E2 ubiquitin-conjugating enzyme]-L-cysteine + [acceptor protein]-L-lysine = [E2 ubiquitin-conjugating enzyme]-L-cysteine + N(6)-ubiquitinyl-[acceptor protein]-L-lysine.</text>
        <dbReference type="EC" id="2.3.2.26"/>
    </reaction>
</comment>
<dbReference type="Pfam" id="PF09814">
    <property type="entry name" value="HECT_2"/>
    <property type="match status" value="1"/>
</dbReference>
<comment type="function">
    <text evidence="7">E3 ubiquitin-protein ligase which accepts ubiquitin from specific E2 ubiquitin-conjugating enzymes, and transfers it to substrates, generally promoting their degradation by the proteasome. Independently of its E3 ubiquitin-protein ligase activity, acts as an inhibitor of CPSF3 endonuclease activity by blocking CPSF3 active site.</text>
</comment>
<evidence type="ECO:0000256" key="2">
    <source>
        <dbReference type="ARBA" id="ARBA00012485"/>
    </source>
</evidence>
<dbReference type="GO" id="GO:0005829">
    <property type="term" value="C:cytosol"/>
    <property type="evidence" value="ECO:0007669"/>
    <property type="project" value="TreeGrafter"/>
</dbReference>
<dbReference type="AlphaFoldDB" id="A0A8J5KF55"/>
<reference evidence="9" key="1">
    <citation type="journal article" date="2021" name="Sci. Adv.">
        <title>The American lobster genome reveals insights on longevity, neural, and immune adaptations.</title>
        <authorList>
            <person name="Polinski J.M."/>
            <person name="Zimin A.V."/>
            <person name="Clark K.F."/>
            <person name="Kohn A.B."/>
            <person name="Sadowski N."/>
            <person name="Timp W."/>
            <person name="Ptitsyn A."/>
            <person name="Khanna P."/>
            <person name="Romanova D.Y."/>
            <person name="Williams P."/>
            <person name="Greenwood S.J."/>
            <person name="Moroz L.L."/>
            <person name="Walt D.R."/>
            <person name="Bodnar A.G."/>
        </authorList>
    </citation>
    <scope>NUCLEOTIDE SEQUENCE</scope>
    <source>
        <strain evidence="9">GMGI-L3</strain>
    </source>
</reference>
<comment type="subunit">
    <text evidence="8">Interacts with UBE2C/UbcH10 (E2 ubiquitin-conjugating enzyme). In vitro, interacts with cyclin-B.</text>
</comment>
<dbReference type="GO" id="GO:0043161">
    <property type="term" value="P:proteasome-mediated ubiquitin-dependent protein catabolic process"/>
    <property type="evidence" value="ECO:0007669"/>
    <property type="project" value="TreeGrafter"/>
</dbReference>
<dbReference type="GO" id="GO:0000151">
    <property type="term" value="C:ubiquitin ligase complex"/>
    <property type="evidence" value="ECO:0007669"/>
    <property type="project" value="TreeGrafter"/>
</dbReference>
<dbReference type="PANTHER" id="PTHR31531">
    <property type="entry name" value="E3 UBIQUITIN-PROTEIN LIGASE E3D FAMILY MEMBER"/>
    <property type="match status" value="1"/>
</dbReference>
<dbReference type="GO" id="GO:0006513">
    <property type="term" value="P:protein monoubiquitination"/>
    <property type="evidence" value="ECO:0007669"/>
    <property type="project" value="TreeGrafter"/>
</dbReference>